<evidence type="ECO:0000256" key="7">
    <source>
        <dbReference type="SAM" id="Phobius"/>
    </source>
</evidence>
<evidence type="ECO:0000256" key="3">
    <source>
        <dbReference type="ARBA" id="ARBA00022692"/>
    </source>
</evidence>
<feature type="transmembrane region" description="Helical" evidence="7">
    <location>
        <begin position="231"/>
        <end position="254"/>
    </location>
</feature>
<comment type="similarity">
    <text evidence="2 6">Belongs to the ABC-3 integral membrane protein family.</text>
</comment>
<evidence type="ECO:0000256" key="4">
    <source>
        <dbReference type="ARBA" id="ARBA00022989"/>
    </source>
</evidence>
<dbReference type="Proteomes" id="UP000722989">
    <property type="component" value="Unassembled WGS sequence"/>
</dbReference>
<name>A0ABX0XUX8_9ACTN</name>
<evidence type="ECO:0000313" key="8">
    <source>
        <dbReference type="EMBL" id="NJC69588.1"/>
    </source>
</evidence>
<keyword evidence="9" id="KW-1185">Reference proteome</keyword>
<evidence type="ECO:0000256" key="5">
    <source>
        <dbReference type="ARBA" id="ARBA00023136"/>
    </source>
</evidence>
<dbReference type="RefSeq" id="WP_167924428.1">
    <property type="nucleotide sequence ID" value="NZ_JAATVY010000003.1"/>
</dbReference>
<accession>A0ABX0XUX8</accession>
<dbReference type="SUPFAM" id="SSF81345">
    <property type="entry name" value="ABC transporter involved in vitamin B12 uptake, BtuC"/>
    <property type="match status" value="1"/>
</dbReference>
<dbReference type="PANTHER" id="PTHR30477:SF13">
    <property type="entry name" value="IRON TRANSPORT SYSTEM MEMBRANE PROTEIN HI_0360-RELATED"/>
    <property type="match status" value="1"/>
</dbReference>
<keyword evidence="5 7" id="KW-0472">Membrane</keyword>
<feature type="transmembrane region" description="Helical" evidence="7">
    <location>
        <begin position="104"/>
        <end position="122"/>
    </location>
</feature>
<feature type="transmembrane region" description="Helical" evidence="7">
    <location>
        <begin position="20"/>
        <end position="44"/>
    </location>
</feature>
<keyword evidence="3 6" id="KW-0812">Transmembrane</keyword>
<dbReference type="Pfam" id="PF00950">
    <property type="entry name" value="ABC-3"/>
    <property type="match status" value="1"/>
</dbReference>
<feature type="transmembrane region" description="Helical" evidence="7">
    <location>
        <begin position="151"/>
        <end position="171"/>
    </location>
</feature>
<organism evidence="8 9">
    <name type="scientific">Planosporangium thailandense</name>
    <dbReference type="NCBI Taxonomy" id="765197"/>
    <lineage>
        <taxon>Bacteria</taxon>
        <taxon>Bacillati</taxon>
        <taxon>Actinomycetota</taxon>
        <taxon>Actinomycetes</taxon>
        <taxon>Micromonosporales</taxon>
        <taxon>Micromonosporaceae</taxon>
        <taxon>Planosporangium</taxon>
    </lineage>
</organism>
<proteinExistence type="inferred from homology"/>
<dbReference type="Gene3D" id="1.10.3470.10">
    <property type="entry name" value="ABC transporter involved in vitamin B12 uptake, BtuC"/>
    <property type="match status" value="1"/>
</dbReference>
<evidence type="ECO:0000313" key="9">
    <source>
        <dbReference type="Proteomes" id="UP000722989"/>
    </source>
</evidence>
<dbReference type="EMBL" id="JAATVY010000003">
    <property type="protein sequence ID" value="NJC69588.1"/>
    <property type="molecule type" value="Genomic_DNA"/>
</dbReference>
<comment type="subcellular location">
    <subcellularLocation>
        <location evidence="6">Cell membrane</location>
        <topology evidence="6">Multi-pass membrane protein</topology>
    </subcellularLocation>
    <subcellularLocation>
        <location evidence="1">Membrane</location>
        <topology evidence="1">Multi-pass membrane protein</topology>
    </subcellularLocation>
</comment>
<feature type="transmembrane region" description="Helical" evidence="7">
    <location>
        <begin position="51"/>
        <end position="69"/>
    </location>
</feature>
<dbReference type="InterPro" id="IPR037294">
    <property type="entry name" value="ABC_BtuC-like"/>
</dbReference>
<protein>
    <submittedName>
        <fullName evidence="8">Metal ABC transporter permease</fullName>
    </submittedName>
</protein>
<dbReference type="PANTHER" id="PTHR30477">
    <property type="entry name" value="ABC-TRANSPORTER METAL-BINDING PROTEIN"/>
    <property type="match status" value="1"/>
</dbReference>
<sequence>MTTPTFTWNLIADLRDMWSLPFMVNAFRAGTIVAVLAAIIGWYMVLRRQSFAGHTLAVVGFPGAAAAIWLGLGAILGYFACCLAAALVIAALPSGARRGYREESAVIGAVQAYALAAGLLFIALYKGFLNGTSALLFGSFLGITTRQVTTLAVVTTVVLAVVAGIGRPLLFASIDPDIAAAHGVPTRDLGAAFLVMLAATAAEVGQITGALLVFALLVLPPATAQLITVRPGPSMAVSVVLAAATVWVALFVAYYSPYPLGFWLTSIAFGAYVATAGIAALNGWRRRRPQPVGARA</sequence>
<feature type="transmembrane region" description="Helical" evidence="7">
    <location>
        <begin position="191"/>
        <end position="219"/>
    </location>
</feature>
<keyword evidence="4 7" id="KW-1133">Transmembrane helix</keyword>
<evidence type="ECO:0000256" key="2">
    <source>
        <dbReference type="ARBA" id="ARBA00008034"/>
    </source>
</evidence>
<reference evidence="8 9" key="1">
    <citation type="submission" date="2020-03" db="EMBL/GenBank/DDBJ databases">
        <title>WGS of the type strain of Planosporangium spp.</title>
        <authorList>
            <person name="Thawai C."/>
        </authorList>
    </citation>
    <scope>NUCLEOTIDE SEQUENCE [LARGE SCALE GENOMIC DNA]</scope>
    <source>
        <strain evidence="8 9">TBRC 5610</strain>
    </source>
</reference>
<comment type="caution">
    <text evidence="8">The sequence shown here is derived from an EMBL/GenBank/DDBJ whole genome shotgun (WGS) entry which is preliminary data.</text>
</comment>
<feature type="transmembrane region" description="Helical" evidence="7">
    <location>
        <begin position="260"/>
        <end position="281"/>
    </location>
</feature>
<keyword evidence="6" id="KW-0813">Transport</keyword>
<evidence type="ECO:0000256" key="6">
    <source>
        <dbReference type="RuleBase" id="RU003943"/>
    </source>
</evidence>
<evidence type="ECO:0000256" key="1">
    <source>
        <dbReference type="ARBA" id="ARBA00004141"/>
    </source>
</evidence>
<dbReference type="InterPro" id="IPR001626">
    <property type="entry name" value="ABC_TroCD"/>
</dbReference>
<gene>
    <name evidence="8" type="ORF">HC031_07615</name>
</gene>